<dbReference type="AlphaFoldDB" id="A0A561WC38"/>
<organism evidence="3 4">
    <name type="scientific">Actinoplanes teichomyceticus</name>
    <dbReference type="NCBI Taxonomy" id="1867"/>
    <lineage>
        <taxon>Bacteria</taxon>
        <taxon>Bacillati</taxon>
        <taxon>Actinomycetota</taxon>
        <taxon>Actinomycetes</taxon>
        <taxon>Micromonosporales</taxon>
        <taxon>Micromonosporaceae</taxon>
        <taxon>Actinoplanes</taxon>
    </lineage>
</organism>
<proteinExistence type="predicted"/>
<protein>
    <submittedName>
        <fullName evidence="3">Ricin-type beta-trefoil lectin protein</fullName>
    </submittedName>
</protein>
<keyword evidence="1" id="KW-0732">Signal</keyword>
<dbReference type="InterPro" id="IPR000772">
    <property type="entry name" value="Ricin_B_lectin"/>
</dbReference>
<gene>
    <name evidence="3" type="ORF">FHX34_103975</name>
</gene>
<dbReference type="InterPro" id="IPR035992">
    <property type="entry name" value="Ricin_B-like_lectins"/>
</dbReference>
<accession>A0A561WC38</accession>
<dbReference type="RefSeq" id="WP_122980046.1">
    <property type="nucleotide sequence ID" value="NZ_BOMX01000154.1"/>
</dbReference>
<dbReference type="SUPFAM" id="SSF50370">
    <property type="entry name" value="Ricin B-like lectins"/>
    <property type="match status" value="1"/>
</dbReference>
<comment type="caution">
    <text evidence="3">The sequence shown here is derived from an EMBL/GenBank/DDBJ whole genome shotgun (WGS) entry which is preliminary data.</text>
</comment>
<dbReference type="Gene3D" id="2.80.10.50">
    <property type="match status" value="1"/>
</dbReference>
<name>A0A561WC38_ACTTI</name>
<sequence>MRRITRFLATVMAGMTATAPVPAPPPLHQGKIVTRADSTRCLTGGPIGTIVSTRPCGDGVPGQHWYQASTGKFYNGENCVSAEGPVARVAECNGADPAQAWWFVKVLRNGRYGPCLTEEHIDENGYGTVRLRPCTWQRNQKWRSG</sequence>
<dbReference type="PROSITE" id="PS50231">
    <property type="entry name" value="RICIN_B_LECTIN"/>
    <property type="match status" value="1"/>
</dbReference>
<dbReference type="EMBL" id="VIWY01000003">
    <property type="protein sequence ID" value="TWG21436.1"/>
    <property type="molecule type" value="Genomic_DNA"/>
</dbReference>
<feature type="signal peptide" evidence="1">
    <location>
        <begin position="1"/>
        <end position="23"/>
    </location>
</feature>
<dbReference type="OrthoDB" id="3296510at2"/>
<evidence type="ECO:0000313" key="4">
    <source>
        <dbReference type="Proteomes" id="UP000320239"/>
    </source>
</evidence>
<dbReference type="Pfam" id="PF00652">
    <property type="entry name" value="Ricin_B_lectin"/>
    <property type="match status" value="1"/>
</dbReference>
<dbReference type="Proteomes" id="UP000320239">
    <property type="component" value="Unassembled WGS sequence"/>
</dbReference>
<keyword evidence="3" id="KW-0430">Lectin</keyword>
<keyword evidence="4" id="KW-1185">Reference proteome</keyword>
<evidence type="ECO:0000256" key="1">
    <source>
        <dbReference type="SAM" id="SignalP"/>
    </source>
</evidence>
<feature type="chain" id="PRO_5022053734" evidence="1">
    <location>
        <begin position="24"/>
        <end position="145"/>
    </location>
</feature>
<dbReference type="GO" id="GO:0030246">
    <property type="term" value="F:carbohydrate binding"/>
    <property type="evidence" value="ECO:0007669"/>
    <property type="project" value="UniProtKB-KW"/>
</dbReference>
<feature type="domain" description="Ricin B lectin" evidence="2">
    <location>
        <begin position="29"/>
        <end position="142"/>
    </location>
</feature>
<reference evidence="3 4" key="1">
    <citation type="submission" date="2019-06" db="EMBL/GenBank/DDBJ databases">
        <title>Sequencing the genomes of 1000 actinobacteria strains.</title>
        <authorList>
            <person name="Klenk H.-P."/>
        </authorList>
    </citation>
    <scope>NUCLEOTIDE SEQUENCE [LARGE SCALE GENOMIC DNA]</scope>
    <source>
        <strain evidence="3 4">DSM 43866</strain>
    </source>
</reference>
<evidence type="ECO:0000313" key="3">
    <source>
        <dbReference type="EMBL" id="TWG21436.1"/>
    </source>
</evidence>
<evidence type="ECO:0000259" key="2">
    <source>
        <dbReference type="Pfam" id="PF00652"/>
    </source>
</evidence>